<dbReference type="InterPro" id="IPR050327">
    <property type="entry name" value="Proton-linked_MCT"/>
</dbReference>
<dbReference type="eggNOG" id="COG2223">
    <property type="taxonomic scope" value="Bacteria"/>
</dbReference>
<dbReference type="InterPro" id="IPR020846">
    <property type="entry name" value="MFS_dom"/>
</dbReference>
<feature type="transmembrane region" description="Helical" evidence="6">
    <location>
        <begin position="336"/>
        <end position="362"/>
    </location>
</feature>
<keyword evidence="5 6" id="KW-0472">Membrane</keyword>
<comment type="caution">
    <text evidence="8">The sequence shown here is derived from an EMBL/GenBank/DDBJ whole genome shotgun (WGS) entry which is preliminary data.</text>
</comment>
<evidence type="ECO:0000259" key="7">
    <source>
        <dbReference type="PROSITE" id="PS50850"/>
    </source>
</evidence>
<dbReference type="AlphaFoldDB" id="F7NJA1"/>
<feature type="transmembrane region" description="Helical" evidence="6">
    <location>
        <begin position="49"/>
        <end position="67"/>
    </location>
</feature>
<feature type="transmembrane region" description="Helical" evidence="6">
    <location>
        <begin position="139"/>
        <end position="159"/>
    </location>
</feature>
<evidence type="ECO:0000256" key="2">
    <source>
        <dbReference type="ARBA" id="ARBA00022448"/>
    </source>
</evidence>
<dbReference type="Pfam" id="PF07690">
    <property type="entry name" value="MFS_1"/>
    <property type="match status" value="1"/>
</dbReference>
<feature type="transmembrane region" description="Helical" evidence="6">
    <location>
        <begin position="232"/>
        <end position="256"/>
    </location>
</feature>
<accession>F7NJA1</accession>
<keyword evidence="3 6" id="KW-0812">Transmembrane</keyword>
<keyword evidence="9" id="KW-1185">Reference proteome</keyword>
<organism evidence="8 9">
    <name type="scientific">Acetonema longum DSM 6540</name>
    <dbReference type="NCBI Taxonomy" id="1009370"/>
    <lineage>
        <taxon>Bacteria</taxon>
        <taxon>Bacillati</taxon>
        <taxon>Bacillota</taxon>
        <taxon>Negativicutes</taxon>
        <taxon>Acetonemataceae</taxon>
        <taxon>Acetonema</taxon>
    </lineage>
</organism>
<dbReference type="CDD" id="cd17353">
    <property type="entry name" value="MFS_OFA_like"/>
    <property type="match status" value="1"/>
</dbReference>
<feature type="transmembrane region" description="Helical" evidence="6">
    <location>
        <begin position="369"/>
        <end position="391"/>
    </location>
</feature>
<dbReference type="GO" id="GO:0022857">
    <property type="term" value="F:transmembrane transporter activity"/>
    <property type="evidence" value="ECO:0007669"/>
    <property type="project" value="InterPro"/>
</dbReference>
<sequence>MQTKEQNLPNRWLVAIMGTLLQLCLGTVYAWSYFQNPIMAANQWSNAETAWTFSLAIFFLGLSAAWGGVKLPKLGPRRLAMSGGFLFGLGSLVAAYALSSQNLFLLWLGYGVIGGVGLGFGYVTPVATVAKWFPDKKGLITGMVVMGFGFGALVMSKVLAPLCMELTGGNLVLVFFYVGLIMLAITLPAGFFLVNPPAGYLPQGYIPPAVSAAQQISEDATVKQCIFSRKFAMMWTIFFFNIIAGIMFISFQSPLLQGLLKQTMDPAALSDPQVGAALAAAGATLIAASSLFNGIGRFFWGGLSDKIGRVQAFRLILGTQLVVFIALQFVNTPLIFSALVCYILLCYGGGFGSMPSFVLDIFGPKNMPVIYGAILTAWGCAGIVGPQIVAYLQDYFAQQAARYTFISASVILFLGLSIALALNNQKFIPGKGSIHSL</sequence>
<dbReference type="Gene3D" id="1.20.1250.20">
    <property type="entry name" value="MFS general substrate transporter like domains"/>
    <property type="match status" value="2"/>
</dbReference>
<feature type="domain" description="Major facilitator superfamily (MFS) profile" evidence="7">
    <location>
        <begin position="11"/>
        <end position="427"/>
    </location>
</feature>
<proteinExistence type="predicted"/>
<evidence type="ECO:0000256" key="4">
    <source>
        <dbReference type="ARBA" id="ARBA00022989"/>
    </source>
</evidence>
<dbReference type="Proteomes" id="UP000003240">
    <property type="component" value="Unassembled WGS sequence"/>
</dbReference>
<evidence type="ECO:0000313" key="8">
    <source>
        <dbReference type="EMBL" id="EGO63849.1"/>
    </source>
</evidence>
<feature type="transmembrane region" description="Helical" evidence="6">
    <location>
        <begin position="12"/>
        <end position="34"/>
    </location>
</feature>
<evidence type="ECO:0000313" key="9">
    <source>
        <dbReference type="Proteomes" id="UP000003240"/>
    </source>
</evidence>
<dbReference type="PANTHER" id="PTHR11360:SF317">
    <property type="entry name" value="MAJOR FACILITATOR SUPERFAMILY (MFS) PROFILE DOMAIN-CONTAINING PROTEIN-RELATED"/>
    <property type="match status" value="1"/>
</dbReference>
<feature type="transmembrane region" description="Helical" evidence="6">
    <location>
        <begin position="276"/>
        <end position="300"/>
    </location>
</feature>
<feature type="transmembrane region" description="Helical" evidence="6">
    <location>
        <begin position="79"/>
        <end position="98"/>
    </location>
</feature>
<evidence type="ECO:0000256" key="6">
    <source>
        <dbReference type="SAM" id="Phobius"/>
    </source>
</evidence>
<feature type="transmembrane region" description="Helical" evidence="6">
    <location>
        <begin position="403"/>
        <end position="422"/>
    </location>
</feature>
<name>F7NJA1_9FIRM</name>
<dbReference type="OrthoDB" id="9793415at2"/>
<feature type="transmembrane region" description="Helical" evidence="6">
    <location>
        <begin position="171"/>
        <end position="194"/>
    </location>
</feature>
<keyword evidence="2" id="KW-0813">Transport</keyword>
<dbReference type="GO" id="GO:0005886">
    <property type="term" value="C:plasma membrane"/>
    <property type="evidence" value="ECO:0007669"/>
    <property type="project" value="UniProtKB-SubCell"/>
</dbReference>
<dbReference type="RefSeq" id="WP_004095396.1">
    <property type="nucleotide sequence ID" value="NZ_AFGF01000085.1"/>
</dbReference>
<gene>
    <name evidence="8" type="ORF">ALO_10784</name>
</gene>
<dbReference type="InterPro" id="IPR036259">
    <property type="entry name" value="MFS_trans_sf"/>
</dbReference>
<keyword evidence="4 6" id="KW-1133">Transmembrane helix</keyword>
<feature type="transmembrane region" description="Helical" evidence="6">
    <location>
        <begin position="104"/>
        <end position="127"/>
    </location>
</feature>
<evidence type="ECO:0000256" key="1">
    <source>
        <dbReference type="ARBA" id="ARBA00004651"/>
    </source>
</evidence>
<feature type="transmembrane region" description="Helical" evidence="6">
    <location>
        <begin position="312"/>
        <end position="330"/>
    </location>
</feature>
<protein>
    <submittedName>
        <fullName evidence="8">Major facilitator superfamily MFS_1</fullName>
    </submittedName>
</protein>
<dbReference type="STRING" id="1009370.ALO_10784"/>
<dbReference type="SUPFAM" id="SSF103473">
    <property type="entry name" value="MFS general substrate transporter"/>
    <property type="match status" value="1"/>
</dbReference>
<dbReference type="PROSITE" id="PS50850">
    <property type="entry name" value="MFS"/>
    <property type="match status" value="1"/>
</dbReference>
<comment type="subcellular location">
    <subcellularLocation>
        <location evidence="1">Cell membrane</location>
        <topology evidence="1">Multi-pass membrane protein</topology>
    </subcellularLocation>
</comment>
<dbReference type="EMBL" id="AFGF01000085">
    <property type="protein sequence ID" value="EGO63849.1"/>
    <property type="molecule type" value="Genomic_DNA"/>
</dbReference>
<dbReference type="PANTHER" id="PTHR11360">
    <property type="entry name" value="MONOCARBOXYLATE TRANSPORTER"/>
    <property type="match status" value="1"/>
</dbReference>
<dbReference type="InterPro" id="IPR011701">
    <property type="entry name" value="MFS"/>
</dbReference>
<reference evidence="8 9" key="1">
    <citation type="journal article" date="2011" name="EMBO J.">
        <title>Structural diversity of bacterial flagellar motors.</title>
        <authorList>
            <person name="Chen S."/>
            <person name="Beeby M."/>
            <person name="Murphy G.E."/>
            <person name="Leadbetter J.R."/>
            <person name="Hendrixson D.R."/>
            <person name="Briegel A."/>
            <person name="Li Z."/>
            <person name="Shi J."/>
            <person name="Tocheva E.I."/>
            <person name="Muller A."/>
            <person name="Dobro M.J."/>
            <person name="Jensen G.J."/>
        </authorList>
    </citation>
    <scope>NUCLEOTIDE SEQUENCE [LARGE SCALE GENOMIC DNA]</scope>
    <source>
        <strain evidence="8 9">DSM 6540</strain>
    </source>
</reference>
<evidence type="ECO:0000256" key="3">
    <source>
        <dbReference type="ARBA" id="ARBA00022692"/>
    </source>
</evidence>
<evidence type="ECO:0000256" key="5">
    <source>
        <dbReference type="ARBA" id="ARBA00023136"/>
    </source>
</evidence>